<gene>
    <name evidence="1" type="ORF">ING2E5A_0493</name>
</gene>
<dbReference type="AlphaFoldDB" id="A0A1G4G494"/>
<proteinExistence type="predicted"/>
<dbReference type="SUPFAM" id="SSF55961">
    <property type="entry name" value="Bet v1-like"/>
    <property type="match status" value="1"/>
</dbReference>
<evidence type="ECO:0000313" key="1">
    <source>
        <dbReference type="EMBL" id="SCM55644.1"/>
    </source>
</evidence>
<dbReference type="Proteomes" id="UP000178485">
    <property type="component" value="Chromosome i"/>
</dbReference>
<organism evidence="1 2">
    <name type="scientific">Petrimonas mucosa</name>
    <dbReference type="NCBI Taxonomy" id="1642646"/>
    <lineage>
        <taxon>Bacteria</taxon>
        <taxon>Pseudomonadati</taxon>
        <taxon>Bacteroidota</taxon>
        <taxon>Bacteroidia</taxon>
        <taxon>Bacteroidales</taxon>
        <taxon>Dysgonomonadaceae</taxon>
        <taxon>Petrimonas</taxon>
    </lineage>
</organism>
<evidence type="ECO:0000313" key="2">
    <source>
        <dbReference type="Proteomes" id="UP000178485"/>
    </source>
</evidence>
<name>A0A1G4G494_9BACT</name>
<dbReference type="RefSeq" id="WP_071138150.1">
    <property type="nucleotide sequence ID" value="NZ_LT608328.1"/>
</dbReference>
<evidence type="ECO:0008006" key="3">
    <source>
        <dbReference type="Google" id="ProtNLM"/>
    </source>
</evidence>
<dbReference type="STRING" id="1642646.ING2E5A_0493"/>
<keyword evidence="2" id="KW-1185">Reference proteome</keyword>
<dbReference type="KEGG" id="pmuc:ING2E5A_0493"/>
<accession>A0A1G4G494</accession>
<protein>
    <recommendedName>
        <fullName evidence="3">Polyketide cyclase</fullName>
    </recommendedName>
</protein>
<dbReference type="EMBL" id="LT608328">
    <property type="protein sequence ID" value="SCM55644.1"/>
    <property type="molecule type" value="Genomic_DNA"/>
</dbReference>
<sequence>MTEFTSDVKTIFHNDEVVFHVLSDLSKIELIKDQIPADKIRDFAFDSDSCSFRVDPVGEVKFRIVDREPNKLVKFKSENLPFEVFLWIQLVQKAEKDTRMKITLRADLNPFIKGMVSKPLQEGLEKIADMIAELPYDKI</sequence>
<reference evidence="1 2" key="1">
    <citation type="submission" date="2016-08" db="EMBL/GenBank/DDBJ databases">
        <authorList>
            <person name="Seilhamer J.J."/>
        </authorList>
    </citation>
    <scope>NUCLEOTIDE SEQUENCE [LARGE SCALE GENOMIC DNA]</scope>
    <source>
        <strain evidence="1">ING2-E5A</strain>
    </source>
</reference>